<evidence type="ECO:0000256" key="12">
    <source>
        <dbReference type="SAM" id="Phobius"/>
    </source>
</evidence>
<gene>
    <name evidence="15" type="ORF">QBC38DRAFT_377948</name>
</gene>
<evidence type="ECO:0000256" key="1">
    <source>
        <dbReference type="ARBA" id="ARBA00004409"/>
    </source>
</evidence>
<keyword evidence="5 12" id="KW-0812">Transmembrane</keyword>
<dbReference type="AlphaFoldDB" id="A0AAN7BCR8"/>
<feature type="transmembrane region" description="Helical" evidence="12">
    <location>
        <begin position="687"/>
        <end position="704"/>
    </location>
</feature>
<feature type="coiled-coil region" evidence="10">
    <location>
        <begin position="144"/>
        <end position="232"/>
    </location>
</feature>
<dbReference type="EMBL" id="MU865601">
    <property type="protein sequence ID" value="KAK4221001.1"/>
    <property type="molecule type" value="Genomic_DNA"/>
</dbReference>
<accession>A0AAN7BCR8</accession>
<dbReference type="InterPro" id="IPR012955">
    <property type="entry name" value="CASP_C"/>
</dbReference>
<name>A0AAN7BCR8_9PEZI</name>
<feature type="coiled-coil region" evidence="10">
    <location>
        <begin position="533"/>
        <end position="581"/>
    </location>
</feature>
<comment type="similarity">
    <text evidence="2">Belongs to the CASP family.</text>
</comment>
<dbReference type="PANTHER" id="PTHR14043:SF2">
    <property type="entry name" value="HOMEOBOX PROTEIN CUT"/>
    <property type="match status" value="1"/>
</dbReference>
<reference evidence="15" key="2">
    <citation type="submission" date="2023-05" db="EMBL/GenBank/DDBJ databases">
        <authorList>
            <consortium name="Lawrence Berkeley National Laboratory"/>
            <person name="Steindorff A."/>
            <person name="Hensen N."/>
            <person name="Bonometti L."/>
            <person name="Westerberg I."/>
            <person name="Brannstrom I.O."/>
            <person name="Guillou S."/>
            <person name="Cros-Aarteil S."/>
            <person name="Calhoun S."/>
            <person name="Haridas S."/>
            <person name="Kuo A."/>
            <person name="Mondo S."/>
            <person name="Pangilinan J."/>
            <person name="Riley R."/>
            <person name="Labutti K."/>
            <person name="Andreopoulos B."/>
            <person name="Lipzen A."/>
            <person name="Chen C."/>
            <person name="Yanf M."/>
            <person name="Daum C."/>
            <person name="Ng V."/>
            <person name="Clum A."/>
            <person name="Ohm R."/>
            <person name="Martin F."/>
            <person name="Silar P."/>
            <person name="Natvig D."/>
            <person name="Lalanne C."/>
            <person name="Gautier V."/>
            <person name="Ament-Velasquez S.L."/>
            <person name="Kruys A."/>
            <person name="Hutchinson M.I."/>
            <person name="Powell A.J."/>
            <person name="Barry K."/>
            <person name="Miller A.N."/>
            <person name="Grigoriev I.V."/>
            <person name="Debuchy R."/>
            <person name="Gladieux P."/>
            <person name="Thoren M.H."/>
            <person name="Johannesson H."/>
        </authorList>
    </citation>
    <scope>NUCLEOTIDE SEQUENCE</scope>
    <source>
        <strain evidence="15">CBS 990.96</strain>
    </source>
</reference>
<feature type="region of interest" description="Disordered" evidence="11">
    <location>
        <begin position="494"/>
        <end position="531"/>
    </location>
</feature>
<feature type="coiled-coil region" evidence="10">
    <location>
        <begin position="416"/>
        <end position="471"/>
    </location>
</feature>
<evidence type="ECO:0000313" key="15">
    <source>
        <dbReference type="EMBL" id="KAK4221001.1"/>
    </source>
</evidence>
<feature type="domain" description="CASP C-terminal" evidence="13">
    <location>
        <begin position="438"/>
        <end position="709"/>
    </location>
</feature>
<keyword evidence="9 12" id="KW-0472">Membrane</keyword>
<evidence type="ECO:0000256" key="10">
    <source>
        <dbReference type="SAM" id="Coils"/>
    </source>
</evidence>
<dbReference type="InterPro" id="IPR057476">
    <property type="entry name" value="Cux_N"/>
</dbReference>
<evidence type="ECO:0000256" key="11">
    <source>
        <dbReference type="SAM" id="MobiDB-lite"/>
    </source>
</evidence>
<organism evidence="15 16">
    <name type="scientific">Podospora fimiseda</name>
    <dbReference type="NCBI Taxonomy" id="252190"/>
    <lineage>
        <taxon>Eukaryota</taxon>
        <taxon>Fungi</taxon>
        <taxon>Dikarya</taxon>
        <taxon>Ascomycota</taxon>
        <taxon>Pezizomycotina</taxon>
        <taxon>Sordariomycetes</taxon>
        <taxon>Sordariomycetidae</taxon>
        <taxon>Sordariales</taxon>
        <taxon>Podosporaceae</taxon>
        <taxon>Podospora</taxon>
    </lineage>
</organism>
<keyword evidence="6 12" id="KW-1133">Transmembrane helix</keyword>
<proteinExistence type="inferred from homology"/>
<evidence type="ECO:0000256" key="4">
    <source>
        <dbReference type="ARBA" id="ARBA00022448"/>
    </source>
</evidence>
<dbReference type="GO" id="GO:0006891">
    <property type="term" value="P:intra-Golgi vesicle-mediated transport"/>
    <property type="evidence" value="ECO:0007669"/>
    <property type="project" value="InterPro"/>
</dbReference>
<evidence type="ECO:0000256" key="6">
    <source>
        <dbReference type="ARBA" id="ARBA00022989"/>
    </source>
</evidence>
<evidence type="ECO:0000313" key="16">
    <source>
        <dbReference type="Proteomes" id="UP001301958"/>
    </source>
</evidence>
<evidence type="ECO:0000256" key="8">
    <source>
        <dbReference type="ARBA" id="ARBA00023054"/>
    </source>
</evidence>
<protein>
    <recommendedName>
        <fullName evidence="3">Protein CASP</fullName>
    </recommendedName>
</protein>
<feature type="region of interest" description="Disordered" evidence="11">
    <location>
        <begin position="590"/>
        <end position="625"/>
    </location>
</feature>
<dbReference type="Pfam" id="PF08172">
    <property type="entry name" value="CASP_C"/>
    <property type="match status" value="1"/>
</dbReference>
<evidence type="ECO:0000256" key="3">
    <source>
        <dbReference type="ARBA" id="ARBA00018691"/>
    </source>
</evidence>
<feature type="compositionally biased region" description="Low complexity" evidence="11">
    <location>
        <begin position="602"/>
        <end position="614"/>
    </location>
</feature>
<keyword evidence="4" id="KW-0813">Transport</keyword>
<dbReference type="GO" id="GO:0000139">
    <property type="term" value="C:Golgi membrane"/>
    <property type="evidence" value="ECO:0007669"/>
    <property type="project" value="UniProtKB-SubCell"/>
</dbReference>
<keyword evidence="8 10" id="KW-0175">Coiled coil</keyword>
<evidence type="ECO:0000256" key="2">
    <source>
        <dbReference type="ARBA" id="ARBA00006415"/>
    </source>
</evidence>
<evidence type="ECO:0000259" key="13">
    <source>
        <dbReference type="Pfam" id="PF08172"/>
    </source>
</evidence>
<evidence type="ECO:0000259" key="14">
    <source>
        <dbReference type="Pfam" id="PF25398"/>
    </source>
</evidence>
<feature type="domain" description="Cux N-terminal" evidence="14">
    <location>
        <begin position="25"/>
        <end position="137"/>
    </location>
</feature>
<dbReference type="Proteomes" id="UP001301958">
    <property type="component" value="Unassembled WGS sequence"/>
</dbReference>
<sequence length="748" mass="82525">MAEDTSSEAPVAAAGTAATLSSNESVNKFQNAISQWRSLDFTTLVSNLDNTASEIVTYQRDSTVQRKDLAQKTKDFRKLDDASKISEIKGLLKAYQTFIDLLTNHSKSVNSAFLQAYTSLSEAPDPYPLLEASVDSMLVSEDTLPKLSKENQHLQDTVKRLTTQLEDTETKLQTERDTRKGLEDNLESKVKEVEKSWTAVLEEKQDNWAAKEKALEDKIENQDRLLNEIKASYEVNQRLGKDDGEESQRGHVTSAELEMVHSDLERTSTRLAEVEARNEQLRLELAQAKSHMPAHNETSLEDDPGFLRVRSENSSLIRKLDAARVEKEGLKRSLDTKLRGLEREVGLLKEERDTLKSKVQKWSDYEDVKAELEVLKSIEFSTGDDDEVRDVALDESGGSPSAGKKDTLEQLLLARNKKLSDELTILRVSHQDLQNRLQSLQEELSRTNVELEKSQNLNEKLENELSNVQAEAPNVFPSGASVAGTYVNRFAPSVAPGRRPGGRTSPTSSIISGFNPRDGGFEDRPVGGGSGILPMITAQRDRFKKRNAQLEQELSESHRTVSQLRQEIAALQRDNLNLYEKTRYVSTYSRMGGPTGSGGGAMTSSSSAYAAGTSNPNPSSVNIGGGGPASPGIALDRYRKAYESNISPFAAFRGRESARAYKRMSLPERVVYSVTRMVLASRTSRNLFALYCLALHLLVFFSLVSMGSTDAEKHIVIGAGAMARGVKEAADAAARAEGSKWSEEGFSG</sequence>
<evidence type="ECO:0000256" key="9">
    <source>
        <dbReference type="ARBA" id="ARBA00023136"/>
    </source>
</evidence>
<keyword evidence="16" id="KW-1185">Reference proteome</keyword>
<comment type="subcellular location">
    <subcellularLocation>
        <location evidence="1">Golgi apparatus membrane</location>
        <topology evidence="1">Single-pass type IV membrane protein</topology>
    </subcellularLocation>
</comment>
<keyword evidence="7" id="KW-0333">Golgi apparatus</keyword>
<feature type="coiled-coil region" evidence="10">
    <location>
        <begin position="331"/>
        <end position="358"/>
    </location>
</feature>
<evidence type="ECO:0000256" key="7">
    <source>
        <dbReference type="ARBA" id="ARBA00023034"/>
    </source>
</evidence>
<evidence type="ECO:0000256" key="5">
    <source>
        <dbReference type="ARBA" id="ARBA00022692"/>
    </source>
</evidence>
<dbReference type="Pfam" id="PF25398">
    <property type="entry name" value="CUX1_N"/>
    <property type="match status" value="1"/>
</dbReference>
<comment type="caution">
    <text evidence="15">The sequence shown here is derived from an EMBL/GenBank/DDBJ whole genome shotgun (WGS) entry which is preliminary data.</text>
</comment>
<dbReference type="PANTHER" id="PTHR14043">
    <property type="entry name" value="CCAAT DISPLACEMENT PROTEIN-RELATED"/>
    <property type="match status" value="1"/>
</dbReference>
<feature type="coiled-coil region" evidence="10">
    <location>
        <begin position="264"/>
        <end position="291"/>
    </location>
</feature>
<reference evidence="15" key="1">
    <citation type="journal article" date="2023" name="Mol. Phylogenet. Evol.">
        <title>Genome-scale phylogeny and comparative genomics of the fungal order Sordariales.</title>
        <authorList>
            <person name="Hensen N."/>
            <person name="Bonometti L."/>
            <person name="Westerberg I."/>
            <person name="Brannstrom I.O."/>
            <person name="Guillou S."/>
            <person name="Cros-Aarteil S."/>
            <person name="Calhoun S."/>
            <person name="Haridas S."/>
            <person name="Kuo A."/>
            <person name="Mondo S."/>
            <person name="Pangilinan J."/>
            <person name="Riley R."/>
            <person name="LaButti K."/>
            <person name="Andreopoulos B."/>
            <person name="Lipzen A."/>
            <person name="Chen C."/>
            <person name="Yan M."/>
            <person name="Daum C."/>
            <person name="Ng V."/>
            <person name="Clum A."/>
            <person name="Steindorff A."/>
            <person name="Ohm R.A."/>
            <person name="Martin F."/>
            <person name="Silar P."/>
            <person name="Natvig D.O."/>
            <person name="Lalanne C."/>
            <person name="Gautier V."/>
            <person name="Ament-Velasquez S.L."/>
            <person name="Kruys A."/>
            <person name="Hutchinson M.I."/>
            <person name="Powell A.J."/>
            <person name="Barry K."/>
            <person name="Miller A.N."/>
            <person name="Grigoriev I.V."/>
            <person name="Debuchy R."/>
            <person name="Gladieux P."/>
            <person name="Hiltunen Thoren M."/>
            <person name="Johannesson H."/>
        </authorList>
    </citation>
    <scope>NUCLEOTIDE SEQUENCE</scope>
    <source>
        <strain evidence="15">CBS 990.96</strain>
    </source>
</reference>